<evidence type="ECO:0000256" key="1">
    <source>
        <dbReference type="SAM" id="MobiDB-lite"/>
    </source>
</evidence>
<reference evidence="2 3" key="1">
    <citation type="submission" date="2024-06" db="EMBL/GenBank/DDBJ databases">
        <title>A chromosome-level genome assembly of beet webworm, Loxostege sticticalis.</title>
        <authorList>
            <person name="Zhang Y."/>
        </authorList>
    </citation>
    <scope>NUCLEOTIDE SEQUENCE [LARGE SCALE GENOMIC DNA]</scope>
    <source>
        <strain evidence="2">AQ028</strain>
        <tissue evidence="2">Male pupae</tissue>
    </source>
</reference>
<dbReference type="AlphaFoldDB" id="A0ABD0T9Z0"/>
<organism evidence="2 3">
    <name type="scientific">Loxostege sticticalis</name>
    <name type="common">Beet webworm moth</name>
    <dbReference type="NCBI Taxonomy" id="481309"/>
    <lineage>
        <taxon>Eukaryota</taxon>
        <taxon>Metazoa</taxon>
        <taxon>Ecdysozoa</taxon>
        <taxon>Arthropoda</taxon>
        <taxon>Hexapoda</taxon>
        <taxon>Insecta</taxon>
        <taxon>Pterygota</taxon>
        <taxon>Neoptera</taxon>
        <taxon>Endopterygota</taxon>
        <taxon>Lepidoptera</taxon>
        <taxon>Glossata</taxon>
        <taxon>Ditrysia</taxon>
        <taxon>Pyraloidea</taxon>
        <taxon>Crambidae</taxon>
        <taxon>Pyraustinae</taxon>
        <taxon>Loxostege</taxon>
    </lineage>
</organism>
<name>A0ABD0T9Z0_LOXSC</name>
<feature type="region of interest" description="Disordered" evidence="1">
    <location>
        <begin position="23"/>
        <end position="130"/>
    </location>
</feature>
<proteinExistence type="predicted"/>
<protein>
    <submittedName>
        <fullName evidence="2">Uncharacterized protein</fullName>
    </submittedName>
</protein>
<dbReference type="EMBL" id="JBEDNZ010000009">
    <property type="protein sequence ID" value="KAL0839167.1"/>
    <property type="molecule type" value="Genomic_DNA"/>
</dbReference>
<dbReference type="Proteomes" id="UP001549921">
    <property type="component" value="Unassembled WGS sequence"/>
</dbReference>
<feature type="region of interest" description="Disordered" evidence="1">
    <location>
        <begin position="330"/>
        <end position="402"/>
    </location>
</feature>
<gene>
    <name evidence="2" type="ORF">ABMA28_017135</name>
</gene>
<feature type="compositionally biased region" description="Low complexity" evidence="1">
    <location>
        <begin position="373"/>
        <end position="383"/>
    </location>
</feature>
<feature type="compositionally biased region" description="Low complexity" evidence="1">
    <location>
        <begin position="75"/>
        <end position="99"/>
    </location>
</feature>
<evidence type="ECO:0000313" key="3">
    <source>
        <dbReference type="Proteomes" id="UP001549921"/>
    </source>
</evidence>
<feature type="compositionally biased region" description="Polar residues" evidence="1">
    <location>
        <begin position="333"/>
        <end position="349"/>
    </location>
</feature>
<comment type="caution">
    <text evidence="2">The sequence shown here is derived from an EMBL/GenBank/DDBJ whole genome shotgun (WGS) entry which is preliminary data.</text>
</comment>
<dbReference type="PANTHER" id="PTHR34239">
    <property type="entry name" value="APPLE DOMAIN-CONTAINING PROTEIN"/>
    <property type="match status" value="1"/>
</dbReference>
<feature type="compositionally biased region" description="Acidic residues" evidence="1">
    <location>
        <begin position="34"/>
        <end position="53"/>
    </location>
</feature>
<evidence type="ECO:0000313" key="2">
    <source>
        <dbReference type="EMBL" id="KAL0839167.1"/>
    </source>
</evidence>
<sequence length="402" mass="44684">MGNKRKHSDEELRRKIEKLEKKLSKRARLQIQESSDDDINNDEIMEECTEDVEIFPLLDEFSQRTSPRPESPRQASPDRPASPERPASAERASPSSASALKSMAGPSSLKDPQDPSSLKDPQDPVIPSEPVCTVEPELEDDILELLGDAPKTESPLGPPIHKDVANRWQEILAKGLQKEAKDQIMKLYSVPQNCDLLLAPTLNPEVKAAIREVMIRRDSSLMYQQKQLGVAISALGTAVNSILSNETSKQKVLKPISDACRILCDLHFHETKTRRHFVITSINTELKDSLVNTVRDGQLFGDNVTEKIKTAKSIQKSGEALKNVPKPVFAKNNFANKPSTSKANLNFKTQQRKADNKTNTAAARGRPSFRAQRPGPSESYRPSPRSPPPAPAPQSSRRTRRI</sequence>
<accession>A0ABD0T9Z0</accession>
<dbReference type="PANTHER" id="PTHR34239:SF2">
    <property type="entry name" value="TRANSPOSABLE ELEMENT P TRANSPOSASE_THAP9 CONSERVED DOMAIN-CONTAINING PROTEIN"/>
    <property type="match status" value="1"/>
</dbReference>